<dbReference type="InterPro" id="IPR021986">
    <property type="entry name" value="Spherulin4"/>
</dbReference>
<name>A0A0F7KCR1_9PROT</name>
<reference evidence="1 2" key="2">
    <citation type="journal article" date="2016" name="Genome Announc.">
        <title>Genome Sequence of Nitrosomonas communis Strain Nm2, a Mesophilic Ammonia-Oxidizing Bacterium Isolated from Mediterranean Soil.</title>
        <authorList>
            <person name="Kozlowski J.A."/>
            <person name="Kits K.D."/>
            <person name="Stein L.Y."/>
        </authorList>
    </citation>
    <scope>NUCLEOTIDE SEQUENCE [LARGE SCALE GENOMIC DNA]</scope>
    <source>
        <strain evidence="1 2">Nm2</strain>
    </source>
</reference>
<dbReference type="Pfam" id="PF12138">
    <property type="entry name" value="Spherulin4"/>
    <property type="match status" value="1"/>
</dbReference>
<dbReference type="AlphaFoldDB" id="A0A0F7KCR1"/>
<protein>
    <recommendedName>
        <fullName evidence="3">Spherulation-specific family 4</fullName>
    </recommendedName>
</protein>
<accession>A0A0F7KCR1</accession>
<sequence length="293" mass="33662">MFFLYLLFFLPRECTFYTLKISVETRSIRPFSKDIFGMSIKHFILLSIAYLLVTFGTLVHAANLFVPAYFHPSDQPIFWSHLVEAAQTVPTTVIFNPDNGPGISADPGFTNAIDRVREAGGKVIAYVKSNYGERPMDNILQDIDSYIAFYAIDGFFIDEKAADGTDENIMYYETIYNYIKNKSSHYSVTGNPGVVPDEVYLSKPVVDDLVVFENTIRSYVNFRPENWQHTYPKDRFIHIVYDANLDQMKQAFNEADKNHTGHLYITNDRLSNPYDSLPQYGREMLEMSIVTPK</sequence>
<dbReference type="PANTHER" id="PTHR35040:SF9">
    <property type="entry name" value="4-LIKE CELL SURFACE PROTEIN, PUTATIVE (AFU_ORTHOLOGUE AFUA_4G14080)-RELATED"/>
    <property type="match status" value="1"/>
</dbReference>
<evidence type="ECO:0008006" key="3">
    <source>
        <dbReference type="Google" id="ProtNLM"/>
    </source>
</evidence>
<reference evidence="2" key="1">
    <citation type="submission" date="2015-05" db="EMBL/GenBank/DDBJ databases">
        <title>Draft genome of Nitrosomonas communis strain Nm2.</title>
        <authorList>
            <person name="Kozlowski J.A."/>
            <person name="Kits K.D."/>
            <person name="Stein L.Y."/>
        </authorList>
    </citation>
    <scope>NUCLEOTIDE SEQUENCE [LARGE SCALE GENOMIC DNA]</scope>
    <source>
        <strain evidence="2">Nm2</strain>
    </source>
</reference>
<gene>
    <name evidence="1" type="ORF">AAW31_02655</name>
</gene>
<dbReference type="PATRIC" id="fig|44574.3.peg.635"/>
<keyword evidence="2" id="KW-1185">Reference proteome</keyword>
<dbReference type="Proteomes" id="UP000034156">
    <property type="component" value="Chromosome"/>
</dbReference>
<organism evidence="1 2">
    <name type="scientific">Nitrosomonas communis</name>
    <dbReference type="NCBI Taxonomy" id="44574"/>
    <lineage>
        <taxon>Bacteria</taxon>
        <taxon>Pseudomonadati</taxon>
        <taxon>Pseudomonadota</taxon>
        <taxon>Betaproteobacteria</taxon>
        <taxon>Nitrosomonadales</taxon>
        <taxon>Nitrosomonadaceae</taxon>
        <taxon>Nitrosomonas</taxon>
    </lineage>
</organism>
<dbReference type="PANTHER" id="PTHR35040">
    <property type="match status" value="1"/>
</dbReference>
<evidence type="ECO:0000313" key="2">
    <source>
        <dbReference type="Proteomes" id="UP000034156"/>
    </source>
</evidence>
<proteinExistence type="predicted"/>
<dbReference type="KEGG" id="nco:AAW31_02655"/>
<evidence type="ECO:0000313" key="1">
    <source>
        <dbReference type="EMBL" id="AKH36948.1"/>
    </source>
</evidence>
<dbReference type="EMBL" id="CP011451">
    <property type="protein sequence ID" value="AKH36948.1"/>
    <property type="molecule type" value="Genomic_DNA"/>
</dbReference>